<gene>
    <name evidence="2" type="ORF">QN277_005612</name>
</gene>
<dbReference type="GO" id="GO:0004523">
    <property type="term" value="F:RNA-DNA hybrid ribonuclease activity"/>
    <property type="evidence" value="ECO:0007669"/>
    <property type="project" value="InterPro"/>
</dbReference>
<dbReference type="PANTHER" id="PTHR33116">
    <property type="entry name" value="REVERSE TRANSCRIPTASE ZINC-BINDING DOMAIN-CONTAINING PROTEIN-RELATED-RELATED"/>
    <property type="match status" value="1"/>
</dbReference>
<dbReference type="Pfam" id="PF00078">
    <property type="entry name" value="RVT_1"/>
    <property type="match status" value="1"/>
</dbReference>
<dbReference type="InterPro" id="IPR044730">
    <property type="entry name" value="RNase_H-like_dom_plant"/>
</dbReference>
<dbReference type="PANTHER" id="PTHR33116:SF86">
    <property type="entry name" value="REVERSE TRANSCRIPTASE DOMAIN-CONTAINING PROTEIN"/>
    <property type="match status" value="1"/>
</dbReference>
<organism evidence="2 3">
    <name type="scientific">Acacia crassicarpa</name>
    <name type="common">northern wattle</name>
    <dbReference type="NCBI Taxonomy" id="499986"/>
    <lineage>
        <taxon>Eukaryota</taxon>
        <taxon>Viridiplantae</taxon>
        <taxon>Streptophyta</taxon>
        <taxon>Embryophyta</taxon>
        <taxon>Tracheophyta</taxon>
        <taxon>Spermatophyta</taxon>
        <taxon>Magnoliopsida</taxon>
        <taxon>eudicotyledons</taxon>
        <taxon>Gunneridae</taxon>
        <taxon>Pentapetalae</taxon>
        <taxon>rosids</taxon>
        <taxon>fabids</taxon>
        <taxon>Fabales</taxon>
        <taxon>Fabaceae</taxon>
        <taxon>Caesalpinioideae</taxon>
        <taxon>mimosoid clade</taxon>
        <taxon>Acacieae</taxon>
        <taxon>Acacia</taxon>
    </lineage>
</organism>
<evidence type="ECO:0000313" key="3">
    <source>
        <dbReference type="Proteomes" id="UP001293593"/>
    </source>
</evidence>
<reference evidence="2" key="1">
    <citation type="submission" date="2023-10" db="EMBL/GenBank/DDBJ databases">
        <title>Chromosome-level genome of the transformable northern wattle, Acacia crassicarpa.</title>
        <authorList>
            <person name="Massaro I."/>
            <person name="Sinha N.R."/>
            <person name="Poethig S."/>
            <person name="Leichty A.R."/>
        </authorList>
    </citation>
    <scope>NUCLEOTIDE SEQUENCE</scope>
    <source>
        <strain evidence="2">Acra3RX</strain>
        <tissue evidence="2">Leaf</tissue>
    </source>
</reference>
<dbReference type="InterPro" id="IPR000477">
    <property type="entry name" value="RT_dom"/>
</dbReference>
<dbReference type="Pfam" id="PF03372">
    <property type="entry name" value="Exo_endo_phos"/>
    <property type="match status" value="1"/>
</dbReference>
<evidence type="ECO:0000313" key="2">
    <source>
        <dbReference type="EMBL" id="KAK4259264.1"/>
    </source>
</evidence>
<dbReference type="InterPro" id="IPR036691">
    <property type="entry name" value="Endo/exonu/phosph_ase_sf"/>
</dbReference>
<dbReference type="PROSITE" id="PS50878">
    <property type="entry name" value="RT_POL"/>
    <property type="match status" value="1"/>
</dbReference>
<dbReference type="Proteomes" id="UP001293593">
    <property type="component" value="Unassembled WGS sequence"/>
</dbReference>
<dbReference type="SUPFAM" id="SSF56219">
    <property type="entry name" value="DNase I-like"/>
    <property type="match status" value="1"/>
</dbReference>
<dbReference type="Pfam" id="PF13966">
    <property type="entry name" value="zf-RVT"/>
    <property type="match status" value="1"/>
</dbReference>
<dbReference type="SUPFAM" id="SSF53098">
    <property type="entry name" value="Ribonuclease H-like"/>
    <property type="match status" value="1"/>
</dbReference>
<proteinExistence type="predicted"/>
<dbReference type="InterPro" id="IPR026960">
    <property type="entry name" value="RVT-Znf"/>
</dbReference>
<dbReference type="Pfam" id="PF13456">
    <property type="entry name" value="RVT_3"/>
    <property type="match status" value="1"/>
</dbReference>
<feature type="domain" description="Reverse transcriptase" evidence="1">
    <location>
        <begin position="481"/>
        <end position="763"/>
    </location>
</feature>
<dbReference type="InterPro" id="IPR012337">
    <property type="entry name" value="RNaseH-like_sf"/>
</dbReference>
<dbReference type="EMBL" id="JAWXYG010000011">
    <property type="protein sequence ID" value="KAK4259264.1"/>
    <property type="molecule type" value="Genomic_DNA"/>
</dbReference>
<dbReference type="InterPro" id="IPR002156">
    <property type="entry name" value="RNaseH_domain"/>
</dbReference>
<dbReference type="CDD" id="cd01650">
    <property type="entry name" value="RT_nLTR_like"/>
    <property type="match status" value="1"/>
</dbReference>
<dbReference type="InterPro" id="IPR043502">
    <property type="entry name" value="DNA/RNA_pol_sf"/>
</dbReference>
<sequence length="1395" mass="157780">MNLLAWNCQGLGVALTVRNLRDECSRKKPHLVFLMETKQKAKVVRKVRRKCGFNEEWIVNPVGKSGGLALWWSEGLIVNILFSSSNIIHTSVWSECFATPSYITFIYAPTDEGERMMCWQEIRRFSNNIGDAWMCIGDFNDILSQHEKSGGRPHPWRRILNFKCLLADCELEDLGYNGPTFTWCNNRDFPDTIHERIDRALGNLLLRELFPCLQVFNVVPAGSDHHLLFVNFHNEKRHYNRVFRFESAWALHESFREVIKGCWQDYRDQDISTLDIFVSNLKRCTQTLLAWNKKVFPNSGKSIELLKGSLADLALEVRSPEVLRKIMEVKGELDRVLEREEQYWWQRSRNNWLGAGDRNTRFFHISTIKRRQQNRISCIRNDEGNWLYEKEDISDNIATFFQELFTTSGNNSMDTVLGFIEPSISSEMNSSLLAPVSADEIKAAAFSLGGSKAPGPDGFSGKFYHSCWSEIGESVCGMIKEFFAGHLVLNDLNETNITLIPKVQKPEHVSHFRPIGLCNFSYKIISKILANRMRPLLDTCISQNQNAFVPGRCIHDNIIIANEVYHYLRRKKDTGKYEFALKMDMSKAYDRVEWNFLEKVLFRFGFCPEWVSLVMKCVCSVSLNICLSGEKVSSFTPSRGIRQGDPLSPYLFIIVAEVLSIMIRRSQSDYFIKGVKLSHSCPELTHSFFADDALLYMRASQRNCIHLADILKMYCTASGQVINLDKSSIFFSSNTPDDVKDMVGRTLGIPVTEDPGRYLGIPSIWGKTKHQALAYVRERIANKIQGWGHSLLSYAGREVMIKAVLQAISIYPMNVFKFPAKTCKEINSLIANFWWSGTVSGSSIHWKAWESLTKAKSAGGMGFRDLSAMNDALLAKTAWRLLTRPDDLWARVLKSVYFPKGGFMKAGKGHKASWCWSSILVGRELLKQDLHWDIGDGASISIWDDIWVPQVTFPEKPSNLDPIIAKGRVCDLIVDGKWDLSSIDQYISAEIKSAIYGMSILSNGLPDKLVWTNAQNGVYSVKAGYHISNEKVLSDGNKAGSSIVVASACWKSIWKIKVIPRVQHFIWRILNNAVATNGALYKRRRSQNRICPICTDAVETVEHLFFHCPWTRCVWFGSSLGVKLDVVSILNFNAWWIQISGMSSLDQHNLSLICWVLWFIWKQRNNLVFDHKDPNPIDVIQCARKNNFDFWVNCDKKNINPEVRGADPAKPVVWSPPTAGTLKYNCDGAFSPNGTDAAIGVICRDQLGGFKWGFVAKVKSISAFMTEALALKRALMLAVDLGHDMVIFETDCLSLVKCVDAKAPDMIDWRSRSVIFDIICLLGSKVGFSLSFTPRGGNCAADQIAADAYKGVCPIGWVFQPTPSLLSFLASDSRLINVVPHDAPLSDHLFGGDCL</sequence>
<dbReference type="Gene3D" id="3.60.10.10">
    <property type="entry name" value="Endonuclease/exonuclease/phosphatase"/>
    <property type="match status" value="1"/>
</dbReference>
<evidence type="ECO:0000259" key="1">
    <source>
        <dbReference type="PROSITE" id="PS50878"/>
    </source>
</evidence>
<protein>
    <recommendedName>
        <fullName evidence="1">Reverse transcriptase domain-containing protein</fullName>
    </recommendedName>
</protein>
<dbReference type="InterPro" id="IPR036397">
    <property type="entry name" value="RNaseH_sf"/>
</dbReference>
<dbReference type="Gene3D" id="3.30.420.10">
    <property type="entry name" value="Ribonuclease H-like superfamily/Ribonuclease H"/>
    <property type="match status" value="1"/>
</dbReference>
<dbReference type="InterPro" id="IPR005135">
    <property type="entry name" value="Endo/exonuclease/phosphatase"/>
</dbReference>
<dbReference type="GO" id="GO:0003676">
    <property type="term" value="F:nucleic acid binding"/>
    <property type="evidence" value="ECO:0007669"/>
    <property type="project" value="InterPro"/>
</dbReference>
<comment type="caution">
    <text evidence="2">The sequence shown here is derived from an EMBL/GenBank/DDBJ whole genome shotgun (WGS) entry which is preliminary data.</text>
</comment>
<accession>A0AAE1JTY4</accession>
<keyword evidence="3" id="KW-1185">Reference proteome</keyword>
<dbReference type="SUPFAM" id="SSF56672">
    <property type="entry name" value="DNA/RNA polymerases"/>
    <property type="match status" value="1"/>
</dbReference>
<dbReference type="CDD" id="cd06222">
    <property type="entry name" value="RNase_H_like"/>
    <property type="match status" value="1"/>
</dbReference>
<name>A0AAE1JTY4_9FABA</name>